<sequence>MKDIDIGKEYIIPSPGFASVRERSTSGPHRDREDSKFRRARPSQSLTLSPRL</sequence>
<evidence type="ECO:0000313" key="3">
    <source>
        <dbReference type="Proteomes" id="UP000233220"/>
    </source>
</evidence>
<feature type="region of interest" description="Disordered" evidence="1">
    <location>
        <begin position="15"/>
        <end position="52"/>
    </location>
</feature>
<evidence type="ECO:0000256" key="1">
    <source>
        <dbReference type="SAM" id="MobiDB-lite"/>
    </source>
</evidence>
<dbReference type="AlphaFoldDB" id="A0A2K6SMS9"/>
<feature type="compositionally biased region" description="Basic and acidic residues" evidence="1">
    <location>
        <begin position="20"/>
        <end position="37"/>
    </location>
</feature>
<name>A0A2K6SMS9_SAIBB</name>
<feature type="compositionally biased region" description="Polar residues" evidence="1">
    <location>
        <begin position="42"/>
        <end position="52"/>
    </location>
</feature>
<proteinExistence type="predicted"/>
<keyword evidence="3" id="KW-1185">Reference proteome</keyword>
<dbReference type="Proteomes" id="UP000233220">
    <property type="component" value="Unplaced"/>
</dbReference>
<reference evidence="2" key="2">
    <citation type="submission" date="2025-09" db="UniProtKB">
        <authorList>
            <consortium name="Ensembl"/>
        </authorList>
    </citation>
    <scope>IDENTIFICATION</scope>
</reference>
<dbReference type="Ensembl" id="ENSSBOT00000025442.1">
    <property type="protein sequence ID" value="ENSSBOP00000008681.1"/>
    <property type="gene ID" value="ENSSBOG00000021176.1"/>
</dbReference>
<evidence type="ECO:0000313" key="2">
    <source>
        <dbReference type="Ensembl" id="ENSSBOP00000008681.1"/>
    </source>
</evidence>
<organism evidence="2 3">
    <name type="scientific">Saimiri boliviensis boliviensis</name>
    <name type="common">Bolivian squirrel monkey</name>
    <dbReference type="NCBI Taxonomy" id="39432"/>
    <lineage>
        <taxon>Eukaryota</taxon>
        <taxon>Metazoa</taxon>
        <taxon>Chordata</taxon>
        <taxon>Craniata</taxon>
        <taxon>Vertebrata</taxon>
        <taxon>Euteleostomi</taxon>
        <taxon>Mammalia</taxon>
        <taxon>Eutheria</taxon>
        <taxon>Euarchontoglires</taxon>
        <taxon>Primates</taxon>
        <taxon>Haplorrhini</taxon>
        <taxon>Platyrrhini</taxon>
        <taxon>Cebidae</taxon>
        <taxon>Saimiriinae</taxon>
        <taxon>Saimiri</taxon>
    </lineage>
</organism>
<protein>
    <submittedName>
        <fullName evidence="2">ATP binding cassette subfamily C member 5</fullName>
    </submittedName>
</protein>
<accession>A0A2K6SMS9</accession>
<dbReference type="GeneTree" id="ENSGT00940000155470"/>
<gene>
    <name evidence="2" type="primary">ABCC5</name>
</gene>
<reference evidence="2" key="1">
    <citation type="submission" date="2025-08" db="UniProtKB">
        <authorList>
            <consortium name="Ensembl"/>
        </authorList>
    </citation>
    <scope>IDENTIFICATION</scope>
</reference>